<gene>
    <name evidence="1" type="ORF">B841_12295</name>
</gene>
<dbReference type="AlphaFoldDB" id="S5TM80"/>
<reference evidence="1 2" key="1">
    <citation type="submission" date="2012-11" db="EMBL/GenBank/DDBJ databases">
        <title>The complete genome sequence of Corynebacterium maris Coryn-1 (=DSM 45190).</title>
        <authorList>
            <person name="Schaffert L."/>
            <person name="Albersmeier A."/>
            <person name="Kalinowski J."/>
            <person name="Ruckert C."/>
        </authorList>
    </citation>
    <scope>NUCLEOTIDE SEQUENCE [LARGE SCALE GENOMIC DNA]</scope>
    <source>
        <strain evidence="2">Coryn-1</strain>
    </source>
</reference>
<dbReference type="Proteomes" id="UP000015388">
    <property type="component" value="Chromosome"/>
</dbReference>
<keyword evidence="2" id="KW-1185">Reference proteome</keyword>
<evidence type="ECO:0000313" key="2">
    <source>
        <dbReference type="Proteomes" id="UP000015388"/>
    </source>
</evidence>
<dbReference type="EMBL" id="CP003924">
    <property type="protein sequence ID" value="AGS35931.1"/>
    <property type="molecule type" value="Genomic_DNA"/>
</dbReference>
<proteinExistence type="predicted"/>
<dbReference type="STRING" id="1224163.B841_12295"/>
<dbReference type="RefSeq" id="WP_020936512.1">
    <property type="nucleotide sequence ID" value="NC_021915.1"/>
</dbReference>
<dbReference type="PATRIC" id="fig|1224163.3.peg.2483"/>
<dbReference type="HOGENOM" id="CLU_2698377_0_0_11"/>
<dbReference type="KEGG" id="cmd:B841_12295"/>
<evidence type="ECO:0000313" key="1">
    <source>
        <dbReference type="EMBL" id="AGS35931.1"/>
    </source>
</evidence>
<sequence length="73" mass="8057">MQKTYTLHGTLNDFSRENLITQVSELPGMQGAELAQSEKASNEWTLEVTGELISDEWIEGTVESAGLVVNEDD</sequence>
<accession>S5TM80</accession>
<name>S5TM80_9CORY</name>
<protein>
    <recommendedName>
        <fullName evidence="3">HMA domain-containing protein</fullName>
    </recommendedName>
</protein>
<dbReference type="OrthoDB" id="9813965at2"/>
<organism evidence="1 2">
    <name type="scientific">Corynebacterium maris DSM 45190</name>
    <dbReference type="NCBI Taxonomy" id="1224163"/>
    <lineage>
        <taxon>Bacteria</taxon>
        <taxon>Bacillati</taxon>
        <taxon>Actinomycetota</taxon>
        <taxon>Actinomycetes</taxon>
        <taxon>Mycobacteriales</taxon>
        <taxon>Corynebacteriaceae</taxon>
        <taxon>Corynebacterium</taxon>
    </lineage>
</organism>
<evidence type="ECO:0008006" key="3">
    <source>
        <dbReference type="Google" id="ProtNLM"/>
    </source>
</evidence>